<dbReference type="InterPro" id="IPR043724">
    <property type="entry name" value="DUF5666"/>
</dbReference>
<gene>
    <name evidence="3" type="ORF">CR492_03690</name>
</gene>
<accession>A0A2J7TK99</accession>
<dbReference type="EMBL" id="PDZR01000002">
    <property type="protein sequence ID" value="PNG27202.1"/>
    <property type="molecule type" value="Genomic_DNA"/>
</dbReference>
<dbReference type="AlphaFoldDB" id="A0A2J7TK99"/>
<comment type="caution">
    <text evidence="3">The sequence shown here is derived from an EMBL/GenBank/DDBJ whole genome shotgun (WGS) entry which is preliminary data.</text>
</comment>
<organism evidence="3 4">
    <name type="scientific">Methylocella silvestris</name>
    <dbReference type="NCBI Taxonomy" id="199596"/>
    <lineage>
        <taxon>Bacteria</taxon>
        <taxon>Pseudomonadati</taxon>
        <taxon>Pseudomonadota</taxon>
        <taxon>Alphaproteobacteria</taxon>
        <taxon>Hyphomicrobiales</taxon>
        <taxon>Beijerinckiaceae</taxon>
        <taxon>Methylocella</taxon>
    </lineage>
</organism>
<feature type="compositionally biased region" description="Gly residues" evidence="1">
    <location>
        <begin position="310"/>
        <end position="333"/>
    </location>
</feature>
<dbReference type="Proteomes" id="UP000236286">
    <property type="component" value="Unassembled WGS sequence"/>
</dbReference>
<feature type="region of interest" description="Disordered" evidence="1">
    <location>
        <begin position="307"/>
        <end position="434"/>
    </location>
</feature>
<feature type="compositionally biased region" description="Pro residues" evidence="1">
    <location>
        <begin position="365"/>
        <end position="376"/>
    </location>
</feature>
<evidence type="ECO:0000313" key="3">
    <source>
        <dbReference type="EMBL" id="PNG27202.1"/>
    </source>
</evidence>
<reference evidence="3 4" key="1">
    <citation type="submission" date="2017-10" db="EMBL/GenBank/DDBJ databases">
        <title>Genome announcement of Methylocella silvestris TVC from permafrost.</title>
        <authorList>
            <person name="Wang J."/>
            <person name="Geng K."/>
            <person name="Ul-Haque F."/>
            <person name="Crombie A.T."/>
            <person name="Street L.E."/>
            <person name="Wookey P.A."/>
            <person name="Murrell J.C."/>
            <person name="Pratscher J."/>
        </authorList>
    </citation>
    <scope>NUCLEOTIDE SEQUENCE [LARGE SCALE GENOMIC DNA]</scope>
    <source>
        <strain evidence="3 4">TVC</strain>
    </source>
</reference>
<dbReference type="Pfam" id="PF18914">
    <property type="entry name" value="DUF5666"/>
    <property type="match status" value="1"/>
</dbReference>
<protein>
    <recommendedName>
        <fullName evidence="2">DUF5666 domain-containing protein</fullName>
    </recommendedName>
</protein>
<feature type="compositionally biased region" description="Gly residues" evidence="1">
    <location>
        <begin position="377"/>
        <end position="434"/>
    </location>
</feature>
<proteinExistence type="predicted"/>
<name>A0A2J7TK99_METSI</name>
<sequence>MSRSPVFSRRDFFAVLAALPGCAGFAARLIADPRDQGIGGTGASFAPDEKESDRGIGGTGVIGTIRKFGSIIVNDLRIAYPKDAIVRIDGETASASQLKIGHVVRIVALDVGGQLSTRRINVTSEAVGRIESADANKLTVLGQKVALSGLPKTARRTWKVGDHIAVSGLRRPDGVIAASLIEPRASDLQQVAGPIDVAADGTPTIGGLKLANLDPTLVGQRAVLRGALAGGSFKVTEGRDEAMLLGGVRKLSVEAYVERTRDGLRLGSGLPVQGDDDALPFGRPVRAILTTARDGADWRLHSVRLDHGGMPFGGPNGPPGGGGSAPGPRGGSFGTPPQGGAHNAHPGADPGSPNKFFPSGAPSSPSGPPGSPPPSPGGFGGPGSFGSQGPGGFGGQGPGGFGGDGGFGAPGSGGNPGGGNPGGGFGGFGGGGRR</sequence>
<dbReference type="OrthoDB" id="7271690at2"/>
<evidence type="ECO:0000259" key="2">
    <source>
        <dbReference type="Pfam" id="PF18914"/>
    </source>
</evidence>
<evidence type="ECO:0000313" key="4">
    <source>
        <dbReference type="Proteomes" id="UP000236286"/>
    </source>
</evidence>
<evidence type="ECO:0000256" key="1">
    <source>
        <dbReference type="SAM" id="MobiDB-lite"/>
    </source>
</evidence>
<dbReference type="RefSeq" id="WP_102842398.1">
    <property type="nucleotide sequence ID" value="NZ_PDZR01000002.1"/>
</dbReference>
<feature type="domain" description="DUF5666" evidence="2">
    <location>
        <begin position="128"/>
        <end position="182"/>
    </location>
</feature>